<dbReference type="InterPro" id="IPR019557">
    <property type="entry name" value="AminoTfrase-like_pln_mobile"/>
</dbReference>
<name>A0A6G1EXN2_9ORYZ</name>
<sequence>MKLWTLDPQWIPRLQAAGLLPLVYLVEAHGRGEGQDESKRFPFDRSLLAALVDRWKREGHTFHLPIGEITITLWDVVELSGKAN</sequence>
<evidence type="ECO:0000313" key="3">
    <source>
        <dbReference type="Proteomes" id="UP000479710"/>
    </source>
</evidence>
<comment type="caution">
    <text evidence="2">The sequence shown here is derived from an EMBL/GenBank/DDBJ whole genome shotgun (WGS) entry which is preliminary data.</text>
</comment>
<dbReference type="AlphaFoldDB" id="A0A6G1EXN2"/>
<evidence type="ECO:0000259" key="1">
    <source>
        <dbReference type="Pfam" id="PF10536"/>
    </source>
</evidence>
<accession>A0A6G1EXN2</accession>
<dbReference type="PANTHER" id="PTHR46033:SF82">
    <property type="entry name" value="AMINOTRANSFERASE-LIKE PLANT MOBILE DOMAIN-CONTAINING PROTEIN"/>
    <property type="match status" value="1"/>
</dbReference>
<evidence type="ECO:0000313" key="2">
    <source>
        <dbReference type="EMBL" id="KAF0929361.1"/>
    </source>
</evidence>
<proteinExistence type="predicted"/>
<dbReference type="Proteomes" id="UP000479710">
    <property type="component" value="Unassembled WGS sequence"/>
</dbReference>
<dbReference type="OrthoDB" id="693110at2759"/>
<feature type="domain" description="Aminotransferase-like plant mobile" evidence="1">
    <location>
        <begin position="42"/>
        <end position="81"/>
    </location>
</feature>
<dbReference type="EMBL" id="SPHZ02000002">
    <property type="protein sequence ID" value="KAF0929361.1"/>
    <property type="molecule type" value="Genomic_DNA"/>
</dbReference>
<organism evidence="2 3">
    <name type="scientific">Oryza meyeriana var. granulata</name>
    <dbReference type="NCBI Taxonomy" id="110450"/>
    <lineage>
        <taxon>Eukaryota</taxon>
        <taxon>Viridiplantae</taxon>
        <taxon>Streptophyta</taxon>
        <taxon>Embryophyta</taxon>
        <taxon>Tracheophyta</taxon>
        <taxon>Spermatophyta</taxon>
        <taxon>Magnoliopsida</taxon>
        <taxon>Liliopsida</taxon>
        <taxon>Poales</taxon>
        <taxon>Poaceae</taxon>
        <taxon>BOP clade</taxon>
        <taxon>Oryzoideae</taxon>
        <taxon>Oryzeae</taxon>
        <taxon>Oryzinae</taxon>
        <taxon>Oryza</taxon>
        <taxon>Oryza meyeriana</taxon>
    </lineage>
</organism>
<protein>
    <recommendedName>
        <fullName evidence="1">Aminotransferase-like plant mobile domain-containing protein</fullName>
    </recommendedName>
</protein>
<dbReference type="GO" id="GO:0010073">
    <property type="term" value="P:meristem maintenance"/>
    <property type="evidence" value="ECO:0007669"/>
    <property type="project" value="InterPro"/>
</dbReference>
<dbReference type="Pfam" id="PF10536">
    <property type="entry name" value="PMD"/>
    <property type="match status" value="1"/>
</dbReference>
<reference evidence="2 3" key="1">
    <citation type="submission" date="2019-11" db="EMBL/GenBank/DDBJ databases">
        <title>Whole genome sequence of Oryza granulata.</title>
        <authorList>
            <person name="Li W."/>
        </authorList>
    </citation>
    <scope>NUCLEOTIDE SEQUENCE [LARGE SCALE GENOMIC DNA]</scope>
    <source>
        <strain evidence="3">cv. Menghai</strain>
        <tissue evidence="2">Leaf</tissue>
    </source>
</reference>
<dbReference type="PANTHER" id="PTHR46033">
    <property type="entry name" value="PROTEIN MAIN-LIKE 2"/>
    <property type="match status" value="1"/>
</dbReference>
<keyword evidence="3" id="KW-1185">Reference proteome</keyword>
<gene>
    <name evidence="2" type="ORF">E2562_021389</name>
</gene>
<dbReference type="InterPro" id="IPR044824">
    <property type="entry name" value="MAIN-like"/>
</dbReference>